<dbReference type="GeneID" id="97351553"/>
<dbReference type="CDD" id="cd08023">
    <property type="entry name" value="GH16_laminarinase_like"/>
    <property type="match status" value="1"/>
</dbReference>
<gene>
    <name evidence="3" type="ORF">FZD51_07370</name>
</gene>
<dbReference type="PROSITE" id="PS51762">
    <property type="entry name" value="GH16_2"/>
    <property type="match status" value="1"/>
</dbReference>
<accession>A0A5D4RKR0</accession>
<sequence length="274" mass="31979">MKIFFLFLLILALPGSEFIHEKQTAAKMPERVFGKEEMAAPSVDMTKKDGWHLVWNDEFHDEKSFIKWNPQNWPSEKNGEWQYYLPENIDVRDDLLVISSRKESYKGRSYTSGAVTTESKFEFTYGKIEIRAKLPKGRGIFPAFWLVNSDEDWLPEIDIMENIGQAPNELYYVVHWKDEAGKQKRDYTKITEDIDFSEDFHLYGLIWEPGRIIWTLDGRNVFETDDFSPDSPLFLYINTAIGGNWPGPPDPQDDFPKELLIDYVRVYQQGGIGQ</sequence>
<proteinExistence type="inferred from homology"/>
<dbReference type="GO" id="GO:0004553">
    <property type="term" value="F:hydrolase activity, hydrolyzing O-glycosyl compounds"/>
    <property type="evidence" value="ECO:0007669"/>
    <property type="project" value="InterPro"/>
</dbReference>
<evidence type="ECO:0000313" key="4">
    <source>
        <dbReference type="Proteomes" id="UP000322139"/>
    </source>
</evidence>
<evidence type="ECO:0000259" key="2">
    <source>
        <dbReference type="PROSITE" id="PS51762"/>
    </source>
</evidence>
<dbReference type="InterPro" id="IPR013320">
    <property type="entry name" value="ConA-like_dom_sf"/>
</dbReference>
<comment type="caution">
    <text evidence="3">The sequence shown here is derived from an EMBL/GenBank/DDBJ whole genome shotgun (WGS) entry which is preliminary data.</text>
</comment>
<evidence type="ECO:0000256" key="1">
    <source>
        <dbReference type="ARBA" id="ARBA00006865"/>
    </source>
</evidence>
<dbReference type="GO" id="GO:0005975">
    <property type="term" value="P:carbohydrate metabolic process"/>
    <property type="evidence" value="ECO:0007669"/>
    <property type="project" value="InterPro"/>
</dbReference>
<protein>
    <submittedName>
        <fullName evidence="3">Glycoside hydrolase family 16 protein</fullName>
    </submittedName>
</protein>
<dbReference type="Gene3D" id="2.60.120.200">
    <property type="match status" value="1"/>
</dbReference>
<dbReference type="AlphaFoldDB" id="A0A5D4RKR0"/>
<dbReference type="InterPro" id="IPR050546">
    <property type="entry name" value="Glycosyl_Hydrlase_16"/>
</dbReference>
<reference evidence="3 4" key="1">
    <citation type="submission" date="2019-08" db="EMBL/GenBank/DDBJ databases">
        <title>Bacillus genomes from the desert of Cuatro Cienegas, Coahuila.</title>
        <authorList>
            <person name="Olmedo-Alvarez G."/>
        </authorList>
    </citation>
    <scope>NUCLEOTIDE SEQUENCE [LARGE SCALE GENOMIC DNA]</scope>
    <source>
        <strain evidence="3 4">CH446_14T</strain>
    </source>
</reference>
<dbReference type="RefSeq" id="WP_148974156.1">
    <property type="nucleotide sequence ID" value="NZ_CP160000.1"/>
</dbReference>
<name>A0A5D4RKR0_9BACI</name>
<dbReference type="Pfam" id="PF00722">
    <property type="entry name" value="Glyco_hydro_16"/>
    <property type="match status" value="1"/>
</dbReference>
<dbReference type="InterPro" id="IPR000757">
    <property type="entry name" value="Beta-glucanase-like"/>
</dbReference>
<dbReference type="PANTHER" id="PTHR10963">
    <property type="entry name" value="GLYCOSYL HYDROLASE-RELATED"/>
    <property type="match status" value="1"/>
</dbReference>
<evidence type="ECO:0000313" key="3">
    <source>
        <dbReference type="EMBL" id="TYS50354.1"/>
    </source>
</evidence>
<comment type="similarity">
    <text evidence="1">Belongs to the glycosyl hydrolase 16 family.</text>
</comment>
<keyword evidence="3" id="KW-0378">Hydrolase</keyword>
<feature type="domain" description="GH16" evidence="2">
    <location>
        <begin position="49"/>
        <end position="272"/>
    </location>
</feature>
<dbReference type="PANTHER" id="PTHR10963:SF55">
    <property type="entry name" value="GLYCOSIDE HYDROLASE FAMILY 16 PROTEIN"/>
    <property type="match status" value="1"/>
</dbReference>
<dbReference type="Proteomes" id="UP000322139">
    <property type="component" value="Unassembled WGS sequence"/>
</dbReference>
<dbReference type="SUPFAM" id="SSF49899">
    <property type="entry name" value="Concanavalin A-like lectins/glucanases"/>
    <property type="match status" value="1"/>
</dbReference>
<dbReference type="EMBL" id="VTER01000003">
    <property type="protein sequence ID" value="TYS50354.1"/>
    <property type="molecule type" value="Genomic_DNA"/>
</dbReference>
<organism evidence="3 4">
    <name type="scientific">Bacillus infantis</name>
    <dbReference type="NCBI Taxonomy" id="324767"/>
    <lineage>
        <taxon>Bacteria</taxon>
        <taxon>Bacillati</taxon>
        <taxon>Bacillota</taxon>
        <taxon>Bacilli</taxon>
        <taxon>Bacillales</taxon>
        <taxon>Bacillaceae</taxon>
        <taxon>Bacillus</taxon>
    </lineage>
</organism>